<dbReference type="KEGG" id="vg:77934193"/>
<organism evidence="1 2">
    <name type="scientific">Rhizobium phage RHEph22</name>
    <dbReference type="NCBI Taxonomy" id="2836135"/>
    <lineage>
        <taxon>Viruses</taxon>
        <taxon>Duplodnaviria</taxon>
        <taxon>Heunggongvirae</taxon>
        <taxon>Uroviricota</taxon>
        <taxon>Caudoviricetes</taxon>
        <taxon>Schitoviridae</taxon>
        <taxon>Demetervirinae</taxon>
        <taxon>Acanvirus</taxon>
        <taxon>Acanvirus Rheph22</taxon>
    </lineage>
</organism>
<evidence type="ECO:0000313" key="2">
    <source>
        <dbReference type="Proteomes" id="UP000828722"/>
    </source>
</evidence>
<dbReference type="GeneID" id="77934193"/>
<reference evidence="1 2" key="1">
    <citation type="submission" date="2021-04" db="EMBL/GenBank/DDBJ databases">
        <title>The Hidden Diversity of Double-Stranded DNA Phages in the Symbiotic Bacterium Rhizobium.</title>
        <authorList>
            <person name="Santamaria R.I."/>
            <person name="Bustos P."/>
            <person name="Cauwenberghe J.V."/>
            <person name="Gonzalez V."/>
        </authorList>
    </citation>
    <scope>NUCLEOTIDE SEQUENCE [LARGE SCALE GENOMIC DNA]</scope>
</reference>
<evidence type="ECO:0000313" key="1">
    <source>
        <dbReference type="EMBL" id="QXV74712.1"/>
    </source>
</evidence>
<dbReference type="RefSeq" id="YP_010658250.1">
    <property type="nucleotide sequence ID" value="NC_070855.1"/>
</dbReference>
<name>A0AAE7VMW9_9CAUD</name>
<keyword evidence="2" id="KW-1185">Reference proteome</keyword>
<dbReference type="Proteomes" id="UP000828722">
    <property type="component" value="Segment"/>
</dbReference>
<sequence>MVDTIDVKDANSVTRTVATNDAVKSSVDTAKTSIDTVNTSVGLVKTAVDAVKTSVDALKTVASLGSKTAANSASVVIASDQTVPVNQASVAHESTATITRPTDVTPYTALDVLGDATAGHGKLTFANVNKAGGGSIIITGVTARFDNNVVPASAFRLHLYSSLPAGTALADNVAFDLPSTDRDAYLGWVDIPAPSLLGSTAVAQAINVGLQVKLTGTDIYGYMQTITGYTPGNGITYKFTLRTLEV</sequence>
<proteinExistence type="predicted"/>
<protein>
    <submittedName>
        <fullName evidence="1">Uncharacterized protein</fullName>
    </submittedName>
</protein>
<accession>A0AAE7VMW9</accession>
<dbReference type="EMBL" id="MW980071">
    <property type="protein sequence ID" value="QXV74712.1"/>
    <property type="molecule type" value="Genomic_DNA"/>
</dbReference>